<sequence>MKDQSVGQEEESSPRVKRLAAFSADQLNDHLMRRGGVNVCEGCGTSEWSISMDTKGRPSMIKCALFDPEDKMLLFIPLFCKRCGNTRFINAAQVIEPEQGDDPDGR</sequence>
<protein>
    <submittedName>
        <fullName evidence="1">Uncharacterized protein</fullName>
    </submittedName>
</protein>
<proteinExistence type="predicted"/>
<organism evidence="1 2">
    <name type="scientific">Metapseudomonas otitidis</name>
    <dbReference type="NCBI Taxonomy" id="319939"/>
    <lineage>
        <taxon>Bacteria</taxon>
        <taxon>Pseudomonadati</taxon>
        <taxon>Pseudomonadota</taxon>
        <taxon>Gammaproteobacteria</taxon>
        <taxon>Pseudomonadales</taxon>
        <taxon>Pseudomonadaceae</taxon>
        <taxon>Metapseudomonas</taxon>
    </lineage>
</organism>
<dbReference type="Proteomes" id="UP000461288">
    <property type="component" value="Unassembled WGS sequence"/>
</dbReference>
<comment type="caution">
    <text evidence="1">The sequence shown here is derived from an EMBL/GenBank/DDBJ whole genome shotgun (WGS) entry which is preliminary data.</text>
</comment>
<name>A0A7X3KWL3_9GAMM</name>
<dbReference type="EMBL" id="WTFN01000118">
    <property type="protein sequence ID" value="MWK59781.1"/>
    <property type="molecule type" value="Genomic_DNA"/>
</dbReference>
<evidence type="ECO:0000313" key="2">
    <source>
        <dbReference type="Proteomes" id="UP000461288"/>
    </source>
</evidence>
<accession>A0A7X3KWL3</accession>
<dbReference type="RefSeq" id="WP_160483080.1">
    <property type="nucleotide sequence ID" value="NZ_WTFN01000118.1"/>
</dbReference>
<reference evidence="1 2" key="1">
    <citation type="submission" date="2019-12" db="EMBL/GenBank/DDBJ databases">
        <title>Draft genome sequence of Pseudomonas otitidis recovered from a chicken carcass.</title>
        <authorList>
            <person name="Vieira T.R."/>
            <person name="Oliviera E.F.C."/>
            <person name="Silva N.M.V."/>
            <person name="Sambrano G.E."/>
            <person name="Cibulski S.P."/>
            <person name="Cardoso M.R.I."/>
        </authorList>
    </citation>
    <scope>NUCLEOTIDE SEQUENCE [LARGE SCALE GENOMIC DNA]</scope>
    <source>
        <strain evidence="1 2">25_K</strain>
    </source>
</reference>
<dbReference type="AlphaFoldDB" id="A0A7X3KWL3"/>
<evidence type="ECO:0000313" key="1">
    <source>
        <dbReference type="EMBL" id="MWK59781.1"/>
    </source>
</evidence>
<gene>
    <name evidence="1" type="ORF">GO594_27660</name>
</gene>